<dbReference type="CDD" id="cd24032">
    <property type="entry name" value="ASKHA_NBD_TsaB"/>
    <property type="match status" value="1"/>
</dbReference>
<dbReference type="RefSeq" id="WP_094253886.1">
    <property type="nucleotide sequence ID" value="NZ_JBHLXL010000005.1"/>
</dbReference>
<dbReference type="SUPFAM" id="SSF53067">
    <property type="entry name" value="Actin-like ATPase domain"/>
    <property type="match status" value="2"/>
</dbReference>
<evidence type="ECO:0000313" key="2">
    <source>
        <dbReference type="EMBL" id="OYD56404.1"/>
    </source>
</evidence>
<reference evidence="2 3" key="1">
    <citation type="submission" date="2017-07" db="EMBL/GenBank/DDBJ databases">
        <title>Fictibacillus sp. nov. GDSW-R2A3 Genome sequencing and assembly.</title>
        <authorList>
            <person name="Mayilraj S."/>
        </authorList>
    </citation>
    <scope>NUCLEOTIDE SEQUENCE [LARGE SCALE GENOMIC DNA]</scope>
    <source>
        <strain evidence="2 3">GDSW-R2A3</strain>
    </source>
</reference>
<protein>
    <submittedName>
        <fullName evidence="2">tRNA (Adenosine(37)-N6)-threonylcarbamoyltransferase complex dimerization subunit type 1 TsaB</fullName>
    </submittedName>
</protein>
<dbReference type="PANTHER" id="PTHR11735:SF11">
    <property type="entry name" value="TRNA THREONYLCARBAMOYLADENOSINE BIOSYNTHESIS PROTEIN TSAB"/>
    <property type="match status" value="1"/>
</dbReference>
<sequence>MNVLAIDTSNLVMGISVLKDGIVTGEIITNLKKNHSIRLMRAVDELMKETGTAPADLDRIAVAQGPGSYTGVRIGVTVAKTLAWTLKKELVGVSSLEVLAQNGKYFDGLVVPLFDARRTQLFTGLYGREDGEFKNLAADRIILRAEWLEVLKTYNRRVLFIGTDLPLHQEAIADAMGDLAVFGTAGDNIPKPSELARLGMEKDPEADVHAFVPSYLQLAEAEVNWLKAQNKQV</sequence>
<comment type="caution">
    <text evidence="2">The sequence shown here is derived from an EMBL/GenBank/DDBJ whole genome shotgun (WGS) entry which is preliminary data.</text>
</comment>
<dbReference type="AlphaFoldDB" id="A0A235F5D6"/>
<dbReference type="GO" id="GO:0016740">
    <property type="term" value="F:transferase activity"/>
    <property type="evidence" value="ECO:0007669"/>
    <property type="project" value="UniProtKB-KW"/>
</dbReference>
<dbReference type="PANTHER" id="PTHR11735">
    <property type="entry name" value="TRNA N6-ADENOSINE THREONYLCARBAMOYLTRANSFERASE"/>
    <property type="match status" value="1"/>
</dbReference>
<dbReference type="GO" id="GO:0005829">
    <property type="term" value="C:cytosol"/>
    <property type="evidence" value="ECO:0007669"/>
    <property type="project" value="TreeGrafter"/>
</dbReference>
<dbReference type="Gene3D" id="3.30.420.40">
    <property type="match status" value="2"/>
</dbReference>
<dbReference type="OrthoDB" id="9784166at2"/>
<dbReference type="GO" id="GO:0002949">
    <property type="term" value="P:tRNA threonylcarbamoyladenosine modification"/>
    <property type="evidence" value="ECO:0007669"/>
    <property type="project" value="InterPro"/>
</dbReference>
<organism evidence="2 3">
    <name type="scientific">Fictibacillus aquaticus</name>
    <dbReference type="NCBI Taxonomy" id="2021314"/>
    <lineage>
        <taxon>Bacteria</taxon>
        <taxon>Bacillati</taxon>
        <taxon>Bacillota</taxon>
        <taxon>Bacilli</taxon>
        <taxon>Bacillales</taxon>
        <taxon>Fictibacillaceae</taxon>
        <taxon>Fictibacillus</taxon>
    </lineage>
</organism>
<keyword evidence="3" id="KW-1185">Reference proteome</keyword>
<name>A0A235F5D6_9BACL</name>
<dbReference type="EMBL" id="NOII01000013">
    <property type="protein sequence ID" value="OYD56404.1"/>
    <property type="molecule type" value="Genomic_DNA"/>
</dbReference>
<gene>
    <name evidence="2" type="primary">tsaB</name>
    <name evidence="2" type="ORF">CGZ90_17790</name>
</gene>
<proteinExistence type="predicted"/>
<evidence type="ECO:0000259" key="1">
    <source>
        <dbReference type="Pfam" id="PF00814"/>
    </source>
</evidence>
<dbReference type="InterPro" id="IPR043129">
    <property type="entry name" value="ATPase_NBD"/>
</dbReference>
<accession>A0A235F5D6</accession>
<dbReference type="NCBIfam" id="TIGR03725">
    <property type="entry name" value="T6A_YeaZ"/>
    <property type="match status" value="1"/>
</dbReference>
<evidence type="ECO:0000313" key="3">
    <source>
        <dbReference type="Proteomes" id="UP000215059"/>
    </source>
</evidence>
<dbReference type="InterPro" id="IPR000905">
    <property type="entry name" value="Gcp-like_dom"/>
</dbReference>
<dbReference type="InterPro" id="IPR022496">
    <property type="entry name" value="T6A_TsaB"/>
</dbReference>
<keyword evidence="2" id="KW-0808">Transferase</keyword>
<feature type="domain" description="Gcp-like" evidence="1">
    <location>
        <begin position="32"/>
        <end position="225"/>
    </location>
</feature>
<dbReference type="Pfam" id="PF00814">
    <property type="entry name" value="TsaD"/>
    <property type="match status" value="1"/>
</dbReference>
<dbReference type="Proteomes" id="UP000215059">
    <property type="component" value="Unassembled WGS sequence"/>
</dbReference>